<evidence type="ECO:0000256" key="4">
    <source>
        <dbReference type="ARBA" id="ARBA00023163"/>
    </source>
</evidence>
<dbReference type="InterPro" id="IPR000847">
    <property type="entry name" value="LysR_HTH_N"/>
</dbReference>
<evidence type="ECO:0000256" key="2">
    <source>
        <dbReference type="ARBA" id="ARBA00023015"/>
    </source>
</evidence>
<keyword evidence="3 7" id="KW-0238">DNA-binding</keyword>
<dbReference type="EMBL" id="JACHND010000001">
    <property type="protein sequence ID" value="MBB4699815.1"/>
    <property type="molecule type" value="Genomic_DNA"/>
</dbReference>
<comment type="similarity">
    <text evidence="1">Belongs to the LysR transcriptional regulatory family.</text>
</comment>
<sequence length="354" mass="36858">MLDLRRLALLCEFARRGSIAATAAALGYSASAVSQQLAALERETSSVLLDRTSRSAELTDAGHRLVRHGERILAMVETAESDLSAHRGTPSGRVVVTAFPTAAVAFAPVLARSLRRHTSLTLRLRQSGPGRGIAEVEAGEADIALVDDWHTQAAVRDGEVLRVHPLLRDPLVLVVPRRHPVADPATPVDLRRLREEPWMATPEGEPSRVAVDRLLAEAGGAPPVPWEFEGLGTILGLVAQGIGIAAVPALALAAGVRGVAVRELPGEPVTREVKAVVRGPSVNRPSIAATLRALHVAARYLAAGLAPVRASADPLQAYHGAVRAGIPYGPVEGGGPPVSSPPGRGSGSGSASAR</sequence>
<dbReference type="Pfam" id="PF00126">
    <property type="entry name" value="HTH_1"/>
    <property type="match status" value="1"/>
</dbReference>
<keyword evidence="4" id="KW-0804">Transcription</keyword>
<comment type="caution">
    <text evidence="7">The sequence shown here is derived from an EMBL/GenBank/DDBJ whole genome shotgun (WGS) entry which is preliminary data.</text>
</comment>
<dbReference type="PROSITE" id="PS50931">
    <property type="entry name" value="HTH_LYSR"/>
    <property type="match status" value="1"/>
</dbReference>
<dbReference type="InterPro" id="IPR036388">
    <property type="entry name" value="WH-like_DNA-bd_sf"/>
</dbReference>
<dbReference type="GO" id="GO:0003677">
    <property type="term" value="F:DNA binding"/>
    <property type="evidence" value="ECO:0007669"/>
    <property type="project" value="UniProtKB-KW"/>
</dbReference>
<evidence type="ECO:0000256" key="3">
    <source>
        <dbReference type="ARBA" id="ARBA00023125"/>
    </source>
</evidence>
<dbReference type="Proteomes" id="UP000542210">
    <property type="component" value="Unassembled WGS sequence"/>
</dbReference>
<accession>A0A7W7D5R5</accession>
<keyword evidence="2" id="KW-0805">Transcription regulation</keyword>
<proteinExistence type="inferred from homology"/>
<dbReference type="Pfam" id="PF03466">
    <property type="entry name" value="LysR_substrate"/>
    <property type="match status" value="1"/>
</dbReference>
<dbReference type="GO" id="GO:0003700">
    <property type="term" value="F:DNA-binding transcription factor activity"/>
    <property type="evidence" value="ECO:0007669"/>
    <property type="project" value="InterPro"/>
</dbReference>
<dbReference type="Gene3D" id="1.10.10.10">
    <property type="entry name" value="Winged helix-like DNA-binding domain superfamily/Winged helix DNA-binding domain"/>
    <property type="match status" value="1"/>
</dbReference>
<reference evidence="7 8" key="1">
    <citation type="submission" date="2020-08" db="EMBL/GenBank/DDBJ databases">
        <title>Sequencing the genomes of 1000 actinobacteria strains.</title>
        <authorList>
            <person name="Klenk H.-P."/>
        </authorList>
    </citation>
    <scope>NUCLEOTIDE SEQUENCE [LARGE SCALE GENOMIC DNA]</scope>
    <source>
        <strain evidence="7 8">DSM 45784</strain>
    </source>
</reference>
<organism evidence="7 8">
    <name type="scientific">Sphaerisporangium siamense</name>
    <dbReference type="NCBI Taxonomy" id="795645"/>
    <lineage>
        <taxon>Bacteria</taxon>
        <taxon>Bacillati</taxon>
        <taxon>Actinomycetota</taxon>
        <taxon>Actinomycetes</taxon>
        <taxon>Streptosporangiales</taxon>
        <taxon>Streptosporangiaceae</taxon>
        <taxon>Sphaerisporangium</taxon>
    </lineage>
</organism>
<dbReference type="InterPro" id="IPR005119">
    <property type="entry name" value="LysR_subst-bd"/>
</dbReference>
<evidence type="ECO:0000313" key="8">
    <source>
        <dbReference type="Proteomes" id="UP000542210"/>
    </source>
</evidence>
<keyword evidence="8" id="KW-1185">Reference proteome</keyword>
<dbReference type="GO" id="GO:0005829">
    <property type="term" value="C:cytosol"/>
    <property type="evidence" value="ECO:0007669"/>
    <property type="project" value="TreeGrafter"/>
</dbReference>
<dbReference type="SUPFAM" id="SSF46785">
    <property type="entry name" value="Winged helix' DNA-binding domain"/>
    <property type="match status" value="1"/>
</dbReference>
<feature type="domain" description="HTH lysR-type" evidence="6">
    <location>
        <begin position="2"/>
        <end position="59"/>
    </location>
</feature>
<dbReference type="SUPFAM" id="SSF53850">
    <property type="entry name" value="Periplasmic binding protein-like II"/>
    <property type="match status" value="1"/>
</dbReference>
<feature type="region of interest" description="Disordered" evidence="5">
    <location>
        <begin position="329"/>
        <end position="354"/>
    </location>
</feature>
<evidence type="ECO:0000256" key="1">
    <source>
        <dbReference type="ARBA" id="ARBA00009437"/>
    </source>
</evidence>
<protein>
    <submittedName>
        <fullName evidence="7">DNA-binding transcriptional LysR family regulator</fullName>
    </submittedName>
</protein>
<dbReference type="PANTHER" id="PTHR30419">
    <property type="entry name" value="HTH-TYPE TRANSCRIPTIONAL REGULATOR YBHD"/>
    <property type="match status" value="1"/>
</dbReference>
<evidence type="ECO:0000256" key="5">
    <source>
        <dbReference type="SAM" id="MobiDB-lite"/>
    </source>
</evidence>
<gene>
    <name evidence="7" type="ORF">BJ982_001359</name>
</gene>
<dbReference type="RefSeq" id="WP_184877603.1">
    <property type="nucleotide sequence ID" value="NZ_BOOV01000010.1"/>
</dbReference>
<evidence type="ECO:0000259" key="6">
    <source>
        <dbReference type="PROSITE" id="PS50931"/>
    </source>
</evidence>
<dbReference type="InterPro" id="IPR036390">
    <property type="entry name" value="WH_DNA-bd_sf"/>
</dbReference>
<dbReference type="AlphaFoldDB" id="A0A7W7D5R5"/>
<evidence type="ECO:0000313" key="7">
    <source>
        <dbReference type="EMBL" id="MBB4699815.1"/>
    </source>
</evidence>
<dbReference type="InterPro" id="IPR050950">
    <property type="entry name" value="HTH-type_LysR_regulators"/>
</dbReference>
<dbReference type="Gene3D" id="3.40.190.10">
    <property type="entry name" value="Periplasmic binding protein-like II"/>
    <property type="match status" value="2"/>
</dbReference>
<name>A0A7W7D5R5_9ACTN</name>